<dbReference type="EMBL" id="JAESIY010000005">
    <property type="protein sequence ID" value="MBL3656592.1"/>
    <property type="molecule type" value="Genomic_DNA"/>
</dbReference>
<accession>A0A937K1F0</accession>
<evidence type="ECO:0000256" key="1">
    <source>
        <dbReference type="SAM" id="SignalP"/>
    </source>
</evidence>
<protein>
    <recommendedName>
        <fullName evidence="4">DUF1795 domain-containing protein</fullName>
    </recommendedName>
</protein>
<evidence type="ECO:0000313" key="3">
    <source>
        <dbReference type="Proteomes" id="UP000659388"/>
    </source>
</evidence>
<evidence type="ECO:0008006" key="4">
    <source>
        <dbReference type="Google" id="ProtNLM"/>
    </source>
</evidence>
<dbReference type="Proteomes" id="UP000659388">
    <property type="component" value="Unassembled WGS sequence"/>
</dbReference>
<comment type="caution">
    <text evidence="2">The sequence shown here is derived from an EMBL/GenBank/DDBJ whole genome shotgun (WGS) entry which is preliminary data.</text>
</comment>
<feature type="signal peptide" evidence="1">
    <location>
        <begin position="1"/>
        <end position="17"/>
    </location>
</feature>
<dbReference type="AlphaFoldDB" id="A0A937K1F0"/>
<name>A0A937K1F0_9BACT</name>
<gene>
    <name evidence="2" type="ORF">JL102_10645</name>
</gene>
<sequence length="185" mass="21129">MLKLSILLFMFPLLLSAQDKLVKTKVNDDITAKLPENFYPMSADDIAQRYPSVRKPLAAYTDDSRYVGFSINISATQWMPSDAAIAKDFFKASLFNLYDEVEVISEGIKEINGREFIYFEFDSQINGEQNSFTKKGPVRKYAYVQYLIVRGKTVVFSFNCPMQLKEKWQEAAGEIMNSLKVKGSL</sequence>
<reference evidence="2" key="1">
    <citation type="submission" date="2021-01" db="EMBL/GenBank/DDBJ databases">
        <title>Fulvivirga kasyanovii gen. nov., sp nov., a novel member of the phylum Bacteroidetes isolated from seawater in a mussel farm.</title>
        <authorList>
            <person name="Zhao L.-H."/>
            <person name="Wang Z.-J."/>
        </authorList>
    </citation>
    <scope>NUCLEOTIDE SEQUENCE</scope>
    <source>
        <strain evidence="2">2943</strain>
    </source>
</reference>
<keyword evidence="3" id="KW-1185">Reference proteome</keyword>
<feature type="chain" id="PRO_5037389903" description="DUF1795 domain-containing protein" evidence="1">
    <location>
        <begin position="18"/>
        <end position="185"/>
    </location>
</feature>
<evidence type="ECO:0000313" key="2">
    <source>
        <dbReference type="EMBL" id="MBL3656592.1"/>
    </source>
</evidence>
<proteinExistence type="predicted"/>
<keyword evidence="1" id="KW-0732">Signal</keyword>
<dbReference type="RefSeq" id="WP_202244379.1">
    <property type="nucleotide sequence ID" value="NZ_JAESIY010000005.1"/>
</dbReference>
<organism evidence="2 3">
    <name type="scientific">Fulvivirga sediminis</name>
    <dbReference type="NCBI Taxonomy" id="2803949"/>
    <lineage>
        <taxon>Bacteria</taxon>
        <taxon>Pseudomonadati</taxon>
        <taxon>Bacteroidota</taxon>
        <taxon>Cytophagia</taxon>
        <taxon>Cytophagales</taxon>
        <taxon>Fulvivirgaceae</taxon>
        <taxon>Fulvivirga</taxon>
    </lineage>
</organism>